<dbReference type="NCBIfam" id="TIGR01007">
    <property type="entry name" value="eps_fam"/>
    <property type="match status" value="1"/>
</dbReference>
<dbReference type="EC" id="2.7.10.2" evidence="12"/>
<evidence type="ECO:0000259" key="11">
    <source>
        <dbReference type="Pfam" id="PF02706"/>
    </source>
</evidence>
<keyword evidence="8 10" id="KW-0472">Membrane</keyword>
<keyword evidence="5" id="KW-0547">Nucleotide-binding</keyword>
<dbReference type="Proteomes" id="UP001519641">
    <property type="component" value="Unassembled WGS sequence"/>
</dbReference>
<evidence type="ECO:0000313" key="13">
    <source>
        <dbReference type="Proteomes" id="UP001519641"/>
    </source>
</evidence>
<dbReference type="InterPro" id="IPR027417">
    <property type="entry name" value="P-loop_NTPase"/>
</dbReference>
<feature type="domain" description="Polysaccharide chain length determinant N-terminal" evidence="11">
    <location>
        <begin position="2"/>
        <end position="90"/>
    </location>
</feature>
<gene>
    <name evidence="12" type="ORF">KK097_13025</name>
</gene>
<evidence type="ECO:0000313" key="12">
    <source>
        <dbReference type="EMBL" id="MBT1588737.1"/>
    </source>
</evidence>
<dbReference type="Pfam" id="PF02706">
    <property type="entry name" value="Wzz"/>
    <property type="match status" value="1"/>
</dbReference>
<dbReference type="PANTHER" id="PTHR32309:SF13">
    <property type="entry name" value="FERRIC ENTEROBACTIN TRANSPORT PROTEIN FEPE"/>
    <property type="match status" value="1"/>
</dbReference>
<dbReference type="Gene3D" id="3.40.50.300">
    <property type="entry name" value="P-loop containing nucleotide triphosphate hydrolases"/>
    <property type="match status" value="1"/>
</dbReference>
<keyword evidence="3" id="KW-1003">Cell membrane</keyword>
<dbReference type="CDD" id="cd05387">
    <property type="entry name" value="BY-kinase"/>
    <property type="match status" value="1"/>
</dbReference>
<dbReference type="InterPro" id="IPR050445">
    <property type="entry name" value="Bact_polysacc_biosynth/exp"/>
</dbReference>
<comment type="similarity">
    <text evidence="2">Belongs to the CpsC/CapA family.</text>
</comment>
<feature type="transmembrane region" description="Helical" evidence="10">
    <location>
        <begin position="12"/>
        <end position="34"/>
    </location>
</feature>
<evidence type="ECO:0000256" key="5">
    <source>
        <dbReference type="ARBA" id="ARBA00022741"/>
    </source>
</evidence>
<evidence type="ECO:0000256" key="7">
    <source>
        <dbReference type="ARBA" id="ARBA00022989"/>
    </source>
</evidence>
<keyword evidence="12" id="KW-0808">Transferase</keyword>
<reference evidence="12 13" key="1">
    <citation type="submission" date="2021-05" db="EMBL/GenBank/DDBJ databases">
        <title>Whole genome sequence of Curtobacterium flaccumfaciens pv. flaccumfaciens strain CFBP 8819.</title>
        <authorList>
            <person name="Osdaghi E."/>
            <person name="Taghouti G."/>
            <person name="Portier P."/>
            <person name="Fazliarab A."/>
            <person name="Taghavi S.M."/>
            <person name="Briand M."/>
            <person name="Le-Saux M."/>
            <person name="Jacques M.-A."/>
        </authorList>
    </citation>
    <scope>NUCLEOTIDE SEQUENCE [LARGE SCALE GENOMIC DNA]</scope>
    <source>
        <strain evidence="12 13">CFBP 8819</strain>
    </source>
</reference>
<feature type="region of interest" description="Disordered" evidence="9">
    <location>
        <begin position="453"/>
        <end position="482"/>
    </location>
</feature>
<evidence type="ECO:0000256" key="2">
    <source>
        <dbReference type="ARBA" id="ARBA00006683"/>
    </source>
</evidence>
<comment type="caution">
    <text evidence="12">The sequence shown here is derived from an EMBL/GenBank/DDBJ whole genome shotgun (WGS) entry which is preliminary data.</text>
</comment>
<dbReference type="InterPro" id="IPR005702">
    <property type="entry name" value="Wzc-like_C"/>
</dbReference>
<accession>A0ABS5VL30</accession>
<dbReference type="RefSeq" id="WP_214545110.1">
    <property type="nucleotide sequence ID" value="NZ_JAHEWS010000020.1"/>
</dbReference>
<evidence type="ECO:0000256" key="4">
    <source>
        <dbReference type="ARBA" id="ARBA00022692"/>
    </source>
</evidence>
<evidence type="ECO:0000256" key="9">
    <source>
        <dbReference type="SAM" id="MobiDB-lite"/>
    </source>
</evidence>
<evidence type="ECO:0000256" key="6">
    <source>
        <dbReference type="ARBA" id="ARBA00022840"/>
    </source>
</evidence>
<dbReference type="GO" id="GO:0004715">
    <property type="term" value="F:non-membrane spanning protein tyrosine kinase activity"/>
    <property type="evidence" value="ECO:0007669"/>
    <property type="project" value="UniProtKB-EC"/>
</dbReference>
<evidence type="ECO:0000256" key="1">
    <source>
        <dbReference type="ARBA" id="ARBA00004651"/>
    </source>
</evidence>
<keyword evidence="6" id="KW-0067">ATP-binding</keyword>
<protein>
    <submittedName>
        <fullName evidence="12">Polysaccharide biosynthesis tyrosine autokinase</fullName>
        <ecNumber evidence="12">2.7.10.2</ecNumber>
    </submittedName>
</protein>
<dbReference type="PANTHER" id="PTHR32309">
    <property type="entry name" value="TYROSINE-PROTEIN KINASE"/>
    <property type="match status" value="1"/>
</dbReference>
<evidence type="ECO:0000256" key="3">
    <source>
        <dbReference type="ARBA" id="ARBA00022475"/>
    </source>
</evidence>
<evidence type="ECO:0000256" key="8">
    <source>
        <dbReference type="ARBA" id="ARBA00023136"/>
    </source>
</evidence>
<keyword evidence="13" id="KW-1185">Reference proteome</keyword>
<keyword evidence="4 10" id="KW-0812">Transmembrane</keyword>
<dbReference type="InterPro" id="IPR033756">
    <property type="entry name" value="YlxH/NBP35"/>
</dbReference>
<sequence>MTLSDFLRTIRRSLVVLLVATVVGGGVGTLIAVFSSPQYRSTGQVFVSVQPGAPDVSDLAQGNNAAQQKVNSYVQVVRSASVLQPVIDELELDTTVTELAQHVTSTATVDSVLLDISVTEDDPKEAARVAAAVISSFTHVVTENLEKPTDGGASLVRIETVQPPLVPGEPSSPDLVKYVALGLAFGLALGVGGALVRQTLDSKVRTQEDVVRVTSVPVLGAIGFDAAATTNPLVVHSDPRNPRAESFRSLRTNIQFVETDAQRRSFTITSAVPSEGKSTTAANLAITMAESGSRVVLVDADLRRPRIAELMGIEGAVGLSDLLIGRTELEDVTIPWGRGSLSVLPAGQIPPNPSELLGSNAMLALIDQLTTEFDFVIFDAPPLLPVTDAAVLSRLTGGAVVISSVRRVTQKQLASALDALRSIGSKTLGVVMTMVPTKDRGAYDTYYAAENAALSTPSAPKPGRRTRELPTDRPTSDRKRTP</sequence>
<feature type="compositionally biased region" description="Basic and acidic residues" evidence="9">
    <location>
        <begin position="465"/>
        <end position="482"/>
    </location>
</feature>
<organism evidence="12 13">
    <name type="scientific">Curtobacterium aurantiacum</name>
    <dbReference type="NCBI Taxonomy" id="3236919"/>
    <lineage>
        <taxon>Bacteria</taxon>
        <taxon>Bacillati</taxon>
        <taxon>Actinomycetota</taxon>
        <taxon>Actinomycetes</taxon>
        <taxon>Micrococcales</taxon>
        <taxon>Microbacteriaceae</taxon>
        <taxon>Curtobacterium</taxon>
    </lineage>
</organism>
<dbReference type="EMBL" id="JAHEWS010000020">
    <property type="protein sequence ID" value="MBT1588737.1"/>
    <property type="molecule type" value="Genomic_DNA"/>
</dbReference>
<dbReference type="Pfam" id="PF10609">
    <property type="entry name" value="ParA"/>
    <property type="match status" value="1"/>
</dbReference>
<keyword evidence="7 10" id="KW-1133">Transmembrane helix</keyword>
<dbReference type="SUPFAM" id="SSF52540">
    <property type="entry name" value="P-loop containing nucleoside triphosphate hydrolases"/>
    <property type="match status" value="1"/>
</dbReference>
<proteinExistence type="inferred from homology"/>
<dbReference type="InterPro" id="IPR003856">
    <property type="entry name" value="LPS_length_determ_N"/>
</dbReference>
<evidence type="ECO:0000256" key="10">
    <source>
        <dbReference type="SAM" id="Phobius"/>
    </source>
</evidence>
<name>A0ABS5VL30_9MICO</name>
<comment type="subcellular location">
    <subcellularLocation>
        <location evidence="1">Cell membrane</location>
        <topology evidence="1">Multi-pass membrane protein</topology>
    </subcellularLocation>
</comment>